<gene>
    <name evidence="8" type="ORF">MKK02DRAFT_21034</name>
</gene>
<protein>
    <submittedName>
        <fullName evidence="8">NADP-dependent oxidoreductase domain-containing protein</fullName>
    </submittedName>
</protein>
<dbReference type="GO" id="GO:0016616">
    <property type="term" value="F:oxidoreductase activity, acting on the CH-OH group of donors, NAD or NADP as acceptor"/>
    <property type="evidence" value="ECO:0007669"/>
    <property type="project" value="UniProtKB-ARBA"/>
</dbReference>
<dbReference type="AlphaFoldDB" id="A0AA38H338"/>
<proteinExistence type="inferred from homology"/>
<keyword evidence="3" id="KW-0560">Oxidoreductase</keyword>
<evidence type="ECO:0000256" key="3">
    <source>
        <dbReference type="ARBA" id="ARBA00023002"/>
    </source>
</evidence>
<feature type="active site" description="Proton donor" evidence="4">
    <location>
        <position position="54"/>
    </location>
</feature>
<evidence type="ECO:0000256" key="5">
    <source>
        <dbReference type="PIRSR" id="PIRSR000097-2"/>
    </source>
</evidence>
<accession>A0AA38H338</accession>
<dbReference type="PANTHER" id="PTHR43827:SF3">
    <property type="entry name" value="NADP-DEPENDENT OXIDOREDUCTASE DOMAIN-CONTAINING PROTEIN"/>
    <property type="match status" value="1"/>
</dbReference>
<evidence type="ECO:0000256" key="2">
    <source>
        <dbReference type="ARBA" id="ARBA00022857"/>
    </source>
</evidence>
<feature type="domain" description="NADP-dependent oxidoreductase" evidence="7">
    <location>
        <begin position="19"/>
        <end position="249"/>
    </location>
</feature>
<feature type="binding site" evidence="5">
    <location>
        <position position="113"/>
    </location>
    <ligand>
        <name>substrate</name>
    </ligand>
</feature>
<comment type="caution">
    <text evidence="8">The sequence shown here is derived from an EMBL/GenBank/DDBJ whole genome shotgun (WGS) entry which is preliminary data.</text>
</comment>
<dbReference type="GeneID" id="77725554"/>
<dbReference type="PIRSF" id="PIRSF000097">
    <property type="entry name" value="AKR"/>
    <property type="match status" value="1"/>
</dbReference>
<dbReference type="Gene3D" id="3.20.20.100">
    <property type="entry name" value="NADP-dependent oxidoreductase domain"/>
    <property type="match status" value="1"/>
</dbReference>
<evidence type="ECO:0000256" key="1">
    <source>
        <dbReference type="ARBA" id="ARBA00007905"/>
    </source>
</evidence>
<dbReference type="SUPFAM" id="SSF51430">
    <property type="entry name" value="NAD(P)-linked oxidoreductase"/>
    <property type="match status" value="1"/>
</dbReference>
<dbReference type="PANTHER" id="PTHR43827">
    <property type="entry name" value="2,5-DIKETO-D-GLUCONIC ACID REDUCTASE"/>
    <property type="match status" value="1"/>
</dbReference>
<dbReference type="Pfam" id="PF00248">
    <property type="entry name" value="Aldo_ket_red"/>
    <property type="match status" value="1"/>
</dbReference>
<sequence>MSSQTSTKLLNDGTMMPTLGFGTGTSVQGKSECSDAIVLALQKGFRYIDTACSYENEESVGIALKKWGGNREDVFICSKWGWSIPDHPHDAEEELRNCLEKMCVDYLDLYLIHSVNVSQPQPYSNVEAWKKMEDFKRRGLVRSIGISGFSGTHIEELAQMWTIPPSINQIEYHPYSFHDPRMIHMAETCRKYNIAISPFSALAPLTRFPGGPVNAVAAEIANKRGLTAAQVLLVWARQRSGGGPVVTSVIR</sequence>
<dbReference type="EMBL" id="JAKWFO010000016">
    <property type="protein sequence ID" value="KAI9631939.1"/>
    <property type="molecule type" value="Genomic_DNA"/>
</dbReference>
<dbReference type="Proteomes" id="UP001164286">
    <property type="component" value="Unassembled WGS sequence"/>
</dbReference>
<feature type="site" description="Lowers pKa of active site Tyr" evidence="6">
    <location>
        <position position="79"/>
    </location>
</feature>
<dbReference type="InterPro" id="IPR036812">
    <property type="entry name" value="NAD(P)_OxRdtase_dom_sf"/>
</dbReference>
<dbReference type="InterPro" id="IPR020471">
    <property type="entry name" value="AKR"/>
</dbReference>
<dbReference type="RefSeq" id="XP_052941716.1">
    <property type="nucleotide sequence ID" value="XM_053086353.1"/>
</dbReference>
<name>A0AA38H338_9TREE</name>
<keyword evidence="9" id="KW-1185">Reference proteome</keyword>
<evidence type="ECO:0000313" key="8">
    <source>
        <dbReference type="EMBL" id="KAI9631939.1"/>
    </source>
</evidence>
<evidence type="ECO:0000259" key="7">
    <source>
        <dbReference type="Pfam" id="PF00248"/>
    </source>
</evidence>
<evidence type="ECO:0000256" key="4">
    <source>
        <dbReference type="PIRSR" id="PIRSR000097-1"/>
    </source>
</evidence>
<dbReference type="InterPro" id="IPR023210">
    <property type="entry name" value="NADP_OxRdtase_dom"/>
</dbReference>
<evidence type="ECO:0000256" key="6">
    <source>
        <dbReference type="PIRSR" id="PIRSR000097-3"/>
    </source>
</evidence>
<comment type="similarity">
    <text evidence="1">Belongs to the aldo/keto reductase family.</text>
</comment>
<reference evidence="8" key="1">
    <citation type="journal article" date="2022" name="G3 (Bethesda)">
        <title>High quality genome of the basidiomycete yeast Dioszegia hungarica PDD-24b-2 isolated from cloud water.</title>
        <authorList>
            <person name="Jarrige D."/>
            <person name="Haridas S."/>
            <person name="Bleykasten-Grosshans C."/>
            <person name="Joly M."/>
            <person name="Nadalig T."/>
            <person name="Sancelme M."/>
            <person name="Vuilleumier S."/>
            <person name="Grigoriev I.V."/>
            <person name="Amato P."/>
            <person name="Bringel F."/>
        </authorList>
    </citation>
    <scope>NUCLEOTIDE SEQUENCE</scope>
    <source>
        <strain evidence="8">PDD-24b-2</strain>
    </source>
</reference>
<dbReference type="PRINTS" id="PR00069">
    <property type="entry name" value="ALDKETRDTASE"/>
</dbReference>
<keyword evidence="2" id="KW-0521">NADP</keyword>
<organism evidence="8 9">
    <name type="scientific">Dioszegia hungarica</name>
    <dbReference type="NCBI Taxonomy" id="4972"/>
    <lineage>
        <taxon>Eukaryota</taxon>
        <taxon>Fungi</taxon>
        <taxon>Dikarya</taxon>
        <taxon>Basidiomycota</taxon>
        <taxon>Agaricomycotina</taxon>
        <taxon>Tremellomycetes</taxon>
        <taxon>Tremellales</taxon>
        <taxon>Bulleribasidiaceae</taxon>
        <taxon>Dioszegia</taxon>
    </lineage>
</organism>
<evidence type="ECO:0000313" key="9">
    <source>
        <dbReference type="Proteomes" id="UP001164286"/>
    </source>
</evidence>